<proteinExistence type="predicted"/>
<gene>
    <name evidence="2" type="ORF">B9Q04_12975</name>
</gene>
<name>A0A2R6C814_9ARCH</name>
<evidence type="ECO:0000256" key="1">
    <source>
        <dbReference type="SAM" id="Phobius"/>
    </source>
</evidence>
<protein>
    <submittedName>
        <fullName evidence="2">Uncharacterized protein</fullName>
    </submittedName>
</protein>
<dbReference type="EMBL" id="NEXF01000339">
    <property type="protein sequence ID" value="PSO07037.1"/>
    <property type="molecule type" value="Genomic_DNA"/>
</dbReference>
<sequence length="197" mass="21297">MCAIEGGIVMKTAILLTAFALLFTVTALLVGAAYLNHPHIVRITTPISSTVGGTQQSLQCTTTLPLSSPIQNNGYTTTYINITLEVDSWNWTHESVVWNGVSFTVVTWQQAGPHVVGNTTVLQTLPTLEFSVSFANQTVERNWTYMPTYPLDVLPNVSLANGAVLVSGLHTCTGQEYLVISVKDTSIHSAAFLVIDN</sequence>
<organism evidence="2 3">
    <name type="scientific">Candidatus Marsarchaeota G2 archaeon BE_D</name>
    <dbReference type="NCBI Taxonomy" id="1978158"/>
    <lineage>
        <taxon>Archaea</taxon>
        <taxon>Candidatus Marsarchaeota</taxon>
        <taxon>Candidatus Marsarchaeota group 2</taxon>
    </lineage>
</organism>
<accession>A0A2R6C814</accession>
<reference evidence="2 3" key="1">
    <citation type="submission" date="2017-04" db="EMBL/GenBank/DDBJ databases">
        <title>Novel microbial lineages endemic to geothermal iron-oxide mats fill important gaps in the evolutionary history of Archaea.</title>
        <authorList>
            <person name="Jay Z.J."/>
            <person name="Beam J.P."/>
            <person name="Dlakic M."/>
            <person name="Rusch D.B."/>
            <person name="Kozubal M.A."/>
            <person name="Inskeep W.P."/>
        </authorList>
    </citation>
    <scope>NUCLEOTIDE SEQUENCE [LARGE SCALE GENOMIC DNA]</scope>
    <source>
        <strain evidence="2">BE_D</strain>
    </source>
</reference>
<feature type="transmembrane region" description="Helical" evidence="1">
    <location>
        <begin position="12"/>
        <end position="35"/>
    </location>
</feature>
<keyword evidence="1" id="KW-0812">Transmembrane</keyword>
<dbReference type="Proteomes" id="UP000242015">
    <property type="component" value="Unassembled WGS sequence"/>
</dbReference>
<evidence type="ECO:0000313" key="2">
    <source>
        <dbReference type="EMBL" id="PSO07037.1"/>
    </source>
</evidence>
<dbReference type="AlphaFoldDB" id="A0A2R6C814"/>
<keyword evidence="1" id="KW-0472">Membrane</keyword>
<keyword evidence="1" id="KW-1133">Transmembrane helix</keyword>
<evidence type="ECO:0000313" key="3">
    <source>
        <dbReference type="Proteomes" id="UP000242015"/>
    </source>
</evidence>
<comment type="caution">
    <text evidence="2">The sequence shown here is derived from an EMBL/GenBank/DDBJ whole genome shotgun (WGS) entry which is preliminary data.</text>
</comment>